<accession>A0A2K8KIM2</accession>
<name>A0A2K8KIM2_9MOLU</name>
<protein>
    <submittedName>
        <fullName evidence="1">Uncharacterized protein</fullName>
    </submittedName>
</protein>
<reference evidence="1 2" key="1">
    <citation type="submission" date="2017-11" db="EMBL/GenBank/DDBJ databases">
        <title>Complete genome sequence of Spiroplasma clarkii CN-5 (DSM 19994).</title>
        <authorList>
            <person name="Tsai Y.-M."/>
            <person name="Chang A."/>
            <person name="Lo W.-S."/>
            <person name="Kuo C.-H."/>
        </authorList>
    </citation>
    <scope>NUCLEOTIDE SEQUENCE [LARGE SCALE GENOMIC DNA]</scope>
    <source>
        <strain evidence="1 2">CN-5</strain>
    </source>
</reference>
<dbReference type="Proteomes" id="UP000231179">
    <property type="component" value="Chromosome"/>
</dbReference>
<evidence type="ECO:0000313" key="2">
    <source>
        <dbReference type="Proteomes" id="UP000231179"/>
    </source>
</evidence>
<dbReference type="RefSeq" id="WP_100254623.1">
    <property type="nucleotide sequence ID" value="NZ_CP024870.1"/>
</dbReference>
<gene>
    <name evidence="1" type="ORF">SCLAR_v1c07670</name>
</gene>
<dbReference type="EMBL" id="CP024870">
    <property type="protein sequence ID" value="ATX71082.1"/>
    <property type="molecule type" value="Genomic_DNA"/>
</dbReference>
<proteinExistence type="predicted"/>
<dbReference type="AlphaFoldDB" id="A0A2K8KIM2"/>
<evidence type="ECO:0000313" key="1">
    <source>
        <dbReference type="EMBL" id="ATX71082.1"/>
    </source>
</evidence>
<keyword evidence="2" id="KW-1185">Reference proteome</keyword>
<sequence length="148" mass="17523">MNKEYIIYQVKLHKSKQGIRLVPTVFVPWNDPILIEDYEWLKSSKTDNEIDLVNEDNKVIKKLVLKYNIKTTPKICRPLLTKAIADTKKEFEEKLTSQQKEFNEISLKKQKEFDAEIVNQKTVFNEKIAHQQKVIDELLFQVKGFKNK</sequence>
<organism evidence="1 2">
    <name type="scientific">Spiroplasma clarkii</name>
    <dbReference type="NCBI Taxonomy" id="2139"/>
    <lineage>
        <taxon>Bacteria</taxon>
        <taxon>Bacillati</taxon>
        <taxon>Mycoplasmatota</taxon>
        <taxon>Mollicutes</taxon>
        <taxon>Entomoplasmatales</taxon>
        <taxon>Spiroplasmataceae</taxon>
        <taxon>Spiroplasma</taxon>
    </lineage>
</organism>